<reference evidence="3 4" key="1">
    <citation type="journal article" date="2013" name="Environ. Microbiol.">
        <title>Complete genome, catabolic sub-proteomes and key-metabolites of Desulfobacula toluolica Tol2, a marine, aromatic compound-degrading, sulfate-reducing bacterium.</title>
        <authorList>
            <person name="Wohlbrand L."/>
            <person name="Jacob J.H."/>
            <person name="Kube M."/>
            <person name="Mussmann M."/>
            <person name="Jarling R."/>
            <person name="Beck A."/>
            <person name="Amann R."/>
            <person name="Wilkes H."/>
            <person name="Reinhardt R."/>
            <person name="Rabus R."/>
        </authorList>
    </citation>
    <scope>NUCLEOTIDE SEQUENCE [LARGE SCALE GENOMIC DNA]</scope>
    <source>
        <strain evidence="4">DSM 7467 / Tol2</strain>
    </source>
</reference>
<dbReference type="HOGENOM" id="CLU_420773_0_0_7"/>
<evidence type="ECO:0000313" key="3">
    <source>
        <dbReference type="EMBL" id="CCK78937.1"/>
    </source>
</evidence>
<proteinExistence type="predicted"/>
<dbReference type="PATRIC" id="fig|651182.5.peg.922"/>
<protein>
    <submittedName>
        <fullName evidence="3">Uncharacterozed protein</fullName>
    </submittedName>
</protein>
<dbReference type="EMBL" id="FO203503">
    <property type="protein sequence ID" value="CCK78937.1"/>
    <property type="molecule type" value="Genomic_DNA"/>
</dbReference>
<feature type="compositionally biased region" description="Polar residues" evidence="2">
    <location>
        <begin position="522"/>
        <end position="534"/>
    </location>
</feature>
<dbReference type="AlphaFoldDB" id="K0NJ28"/>
<sequence length="651" mass="69934">MNILQKKWTSFIFVCFFFFALWGDAFAALQEIARLKEFSGEVMIKNAGTWSQPEKDLQLYSGAKIVTKQGTAMVLFNDGATMHVDVFSSIRAMDQMKKFTSVSDEPVRLRSIRIMMGRTKYEEQPAKGRKTQIELPTAVAALRGTGGWFGTDETGESLGKLYEGAMDTFGEFKEIVPKIMNLARAVNSPTWQASMTSSRASDNEALNIQEIQVELNTFIANTDPAIKASVQQTLSQIAAVLTGLETKQEKLQQAQQVKQNSENQIKNATDDTPQEVIEANTLSAQAVDTYAAATKESINADIVLILETLKGDTDGMATARQAKAQNDRALVVAGKATQTAGKAADLASTATNEIQRSTALAVAKSAANTLEAAASTIKTSNASVWLMARDDEAGKDKTENLSSMDSQSFATAEKTVLMADKAIEAAKTASTEQDAVLAQTLATSVEQSSKATQNALQVSTLAAQAVTEQNSEKATSLTQIAESAAQSVEAVSAAVDAIDQAFENKDIDSVKASGDILNKAVQNTQEKTQATIDSETADEEAEDEEAEDEEAVDEEAVDEEAVDEEAVDEEAVDNTPTDSTTAEPESIESEDSVSQTEADNISPVETQVSNQTESTLPEPETNPETFVPETVVPEIFIPETFVDDAEPASPI</sequence>
<evidence type="ECO:0000256" key="1">
    <source>
        <dbReference type="SAM" id="Coils"/>
    </source>
</evidence>
<dbReference type="RefSeq" id="WP_014956289.1">
    <property type="nucleotide sequence ID" value="NC_018645.1"/>
</dbReference>
<gene>
    <name evidence="3" type="ordered locus">TOL2_C07690</name>
</gene>
<feature type="coiled-coil region" evidence="1">
    <location>
        <begin position="244"/>
        <end position="271"/>
    </location>
</feature>
<dbReference type="OrthoDB" id="10001757at2"/>
<dbReference type="KEGG" id="dto:TOL2_C07690"/>
<keyword evidence="4" id="KW-1185">Reference proteome</keyword>
<accession>K0NJ28</accession>
<feature type="compositionally biased region" description="Polar residues" evidence="2">
    <location>
        <begin position="592"/>
        <end position="615"/>
    </location>
</feature>
<keyword evidence="1" id="KW-0175">Coiled coil</keyword>
<name>K0NJ28_DESTT</name>
<evidence type="ECO:0000313" key="4">
    <source>
        <dbReference type="Proteomes" id="UP000007347"/>
    </source>
</evidence>
<feature type="compositionally biased region" description="Acidic residues" evidence="2">
    <location>
        <begin position="641"/>
        <end position="651"/>
    </location>
</feature>
<dbReference type="Proteomes" id="UP000007347">
    <property type="component" value="Chromosome"/>
</dbReference>
<feature type="compositionally biased region" description="Acidic residues" evidence="2">
    <location>
        <begin position="535"/>
        <end position="572"/>
    </location>
</feature>
<feature type="compositionally biased region" description="Polar residues" evidence="2">
    <location>
        <begin position="574"/>
        <end position="583"/>
    </location>
</feature>
<feature type="region of interest" description="Disordered" evidence="2">
    <location>
        <begin position="522"/>
        <end position="651"/>
    </location>
</feature>
<evidence type="ECO:0000256" key="2">
    <source>
        <dbReference type="SAM" id="MobiDB-lite"/>
    </source>
</evidence>
<organism evidence="3 4">
    <name type="scientific">Desulfobacula toluolica (strain DSM 7467 / Tol2)</name>
    <dbReference type="NCBI Taxonomy" id="651182"/>
    <lineage>
        <taxon>Bacteria</taxon>
        <taxon>Pseudomonadati</taxon>
        <taxon>Thermodesulfobacteriota</taxon>
        <taxon>Desulfobacteria</taxon>
        <taxon>Desulfobacterales</taxon>
        <taxon>Desulfobacteraceae</taxon>
        <taxon>Desulfobacula</taxon>
    </lineage>
</organism>